<protein>
    <recommendedName>
        <fullName evidence="3">CdiI immunity protein domain-containing protein</fullName>
    </recommendedName>
</protein>
<dbReference type="EMBL" id="MEHJ01000001">
    <property type="protein sequence ID" value="OEJ28804.1"/>
    <property type="molecule type" value="Genomic_DNA"/>
</dbReference>
<evidence type="ECO:0000313" key="2">
    <source>
        <dbReference type="Proteomes" id="UP000095759"/>
    </source>
</evidence>
<dbReference type="Proteomes" id="UP000095759">
    <property type="component" value="Unassembled WGS sequence"/>
</dbReference>
<name>A0A1E5PHF5_9ACTN</name>
<dbReference type="RefSeq" id="WP_069774704.1">
    <property type="nucleotide sequence ID" value="NZ_MEHJ01000001.1"/>
</dbReference>
<dbReference type="OrthoDB" id="4178512at2"/>
<dbReference type="AlphaFoldDB" id="A0A1E5PHF5"/>
<comment type="caution">
    <text evidence="1">The sequence shown here is derived from an EMBL/GenBank/DDBJ whole genome shotgun (WGS) entry which is preliminary data.</text>
</comment>
<evidence type="ECO:0000313" key="1">
    <source>
        <dbReference type="EMBL" id="OEJ28804.1"/>
    </source>
</evidence>
<reference evidence="1 2" key="1">
    <citation type="submission" date="2016-08" db="EMBL/GenBank/DDBJ databases">
        <title>Complete genome sequence of Streptomyces agglomeratus strain 6-3-2, a novel anti-MRSA actinomycete isolated from Wuli of Tebit, China.</title>
        <authorList>
            <person name="Chen X."/>
        </authorList>
    </citation>
    <scope>NUCLEOTIDE SEQUENCE [LARGE SCALE GENOMIC DNA]</scope>
    <source>
        <strain evidence="1 2">6-3-2</strain>
    </source>
</reference>
<keyword evidence="2" id="KW-1185">Reference proteome</keyword>
<sequence>MHDPATHRDDTDFDFGVTALGSSFHGDWCLDVEHELDHVTNYLGPEGDPGGLVLLVEDLLRLRDSDLSGDELGLLWHATDPPLGGAPEIRGAERAWLDRLLSVVVPLARARGASEASCTTYLRCGPGATHPVVVEHRGLTAEVVELIGRLGQRAEGHSPLPRTREALVRCAETVCSELAFRFLLQAAGQYWSRLSPETYERLERLSAAFGHGPYVVSAIRYLVDEPHARP</sequence>
<accession>A0A1E5PHF5</accession>
<proteinExistence type="predicted"/>
<gene>
    <name evidence="1" type="ORF">AS594_34565</name>
</gene>
<evidence type="ECO:0008006" key="3">
    <source>
        <dbReference type="Google" id="ProtNLM"/>
    </source>
</evidence>
<organism evidence="1 2">
    <name type="scientific">Streptomyces agglomeratus</name>
    <dbReference type="NCBI Taxonomy" id="285458"/>
    <lineage>
        <taxon>Bacteria</taxon>
        <taxon>Bacillati</taxon>
        <taxon>Actinomycetota</taxon>
        <taxon>Actinomycetes</taxon>
        <taxon>Kitasatosporales</taxon>
        <taxon>Streptomycetaceae</taxon>
        <taxon>Streptomyces</taxon>
    </lineage>
</organism>